<dbReference type="EMBL" id="BNJF01000002">
    <property type="protein sequence ID" value="GHO45772.1"/>
    <property type="molecule type" value="Genomic_DNA"/>
</dbReference>
<sequence>MKKVEIFEGNIGFFQFKEFLRPHVAGESMCVALAEAAISLANRVDIVSDEIQEEAL</sequence>
<accession>A0A8J3I3Z9</accession>
<evidence type="ECO:0000313" key="2">
    <source>
        <dbReference type="Proteomes" id="UP000612362"/>
    </source>
</evidence>
<gene>
    <name evidence="1" type="ORF">KSX_39350</name>
</gene>
<dbReference type="RefSeq" id="WP_220195199.1">
    <property type="nucleotide sequence ID" value="NZ_BNJF01000002.1"/>
</dbReference>
<evidence type="ECO:0000313" key="1">
    <source>
        <dbReference type="EMBL" id="GHO45772.1"/>
    </source>
</evidence>
<dbReference type="AlphaFoldDB" id="A0A8J3I3Z9"/>
<reference evidence="1" key="1">
    <citation type="submission" date="2020-10" db="EMBL/GenBank/DDBJ databases">
        <title>Taxonomic study of unclassified bacteria belonging to the class Ktedonobacteria.</title>
        <authorList>
            <person name="Yabe S."/>
            <person name="Wang C.M."/>
            <person name="Zheng Y."/>
            <person name="Sakai Y."/>
            <person name="Cavaletti L."/>
            <person name="Monciardini P."/>
            <person name="Donadio S."/>
        </authorList>
    </citation>
    <scope>NUCLEOTIDE SEQUENCE</scope>
    <source>
        <strain evidence="1">SOSP1-1</strain>
    </source>
</reference>
<organism evidence="1 2">
    <name type="scientific">Ktedonospora formicarum</name>
    <dbReference type="NCBI Taxonomy" id="2778364"/>
    <lineage>
        <taxon>Bacteria</taxon>
        <taxon>Bacillati</taxon>
        <taxon>Chloroflexota</taxon>
        <taxon>Ktedonobacteria</taxon>
        <taxon>Ktedonobacterales</taxon>
        <taxon>Ktedonobacteraceae</taxon>
        <taxon>Ktedonospora</taxon>
    </lineage>
</organism>
<name>A0A8J3I3Z9_9CHLR</name>
<keyword evidence="2" id="KW-1185">Reference proteome</keyword>
<dbReference type="Proteomes" id="UP000612362">
    <property type="component" value="Unassembled WGS sequence"/>
</dbReference>
<proteinExistence type="predicted"/>
<comment type="caution">
    <text evidence="1">The sequence shown here is derived from an EMBL/GenBank/DDBJ whole genome shotgun (WGS) entry which is preliminary data.</text>
</comment>
<protein>
    <submittedName>
        <fullName evidence="1">Uncharacterized protein</fullName>
    </submittedName>
</protein>